<name>A0A368WCT1_9BACL</name>
<dbReference type="RefSeq" id="WP_114378753.1">
    <property type="nucleotide sequence ID" value="NZ_QPJD01000002.1"/>
</dbReference>
<gene>
    <name evidence="2" type="ORF">DFP97_102463</name>
</gene>
<feature type="transmembrane region" description="Helical" evidence="1">
    <location>
        <begin position="38"/>
        <end position="60"/>
    </location>
</feature>
<reference evidence="2 3" key="1">
    <citation type="submission" date="2018-07" db="EMBL/GenBank/DDBJ databases">
        <title>Genomic Encyclopedia of Type Strains, Phase III (KMG-III): the genomes of soil and plant-associated and newly described type strains.</title>
        <authorList>
            <person name="Whitman W."/>
        </authorList>
    </citation>
    <scope>NUCLEOTIDE SEQUENCE [LARGE SCALE GENOMIC DNA]</scope>
    <source>
        <strain evidence="2 3">CECT 7506</strain>
    </source>
</reference>
<dbReference type="Pfam" id="PF07224">
    <property type="entry name" value="Chlorophyllase"/>
    <property type="match status" value="1"/>
</dbReference>
<feature type="transmembrane region" description="Helical" evidence="1">
    <location>
        <begin position="72"/>
        <end position="98"/>
    </location>
</feature>
<keyword evidence="1" id="KW-0812">Transmembrane</keyword>
<sequence>MELTLQEADQQLPGRSKMQKMRAWIRSRYVMRNNRDTFVWRIAAGSTALFGSLSMLTAVLGMPTGFGTLIDIIVFLTANAAAMGICTILLSLILSILYVPLPRRFIAVWLYVGIETYLILYFAELGILMSVVFSIAFTVMGALAGCLLGLLLHLRINAQSKALIALIFACMVASLSVTIDWAIPASVPQREAAQDDQANAHVEAIQASNPAEQGSFNVQTFTYGSGKDKHRTMFGDQVDVQTAAVDASGYITRWPELKTRFWGFDEHALPLNGRVWMPAGEGAFPLALIVHGNHLMENFSDGGYGYLGELLASKGIIAVSVDENFLNYSVWSGIPNHDMKMRAWILLKHLQQIQLLNEQTGNPFSGRVNMSNVALIGHSRGGQAVAMAADADRWFKDDKTLESLEDVQIQSVVAIAPTDKKVDDKSARLFNVNYLTLQGARDADVNNFYGDRQYSRTSFGQQTDKFKAALYIADANHSQFNTDWGSMDEHPPGGLFLNRDGLLAAEEQRLLSKVYVTAFLQITLLGHSEYGSLFRDYRRGISWLPNTEYISRYEKSGFEEITRYEEGSGKTALKDGGKATAAGMTDWQITYAEDRDGKNKGTKGIELEWSRPGAQYELELSPEITRRADGMTEASLVFSMANLERDLSGGKDKADKRAEDGIVKLPPLPDVEIELLSVQGEIRQIALAEVMPVPPSAYTAFMSFSWLEKRMKKEKYKESTEPVFQTYVLPIEQFGPEETPIDLDEISRITFRFVNGPGKVMLDDIGFMRE</sequence>
<feature type="transmembrane region" description="Helical" evidence="1">
    <location>
        <begin position="105"/>
        <end position="123"/>
    </location>
</feature>
<evidence type="ECO:0000256" key="1">
    <source>
        <dbReference type="SAM" id="Phobius"/>
    </source>
</evidence>
<proteinExistence type="predicted"/>
<accession>A0A368WCT1</accession>
<dbReference type="PANTHER" id="PTHR33428:SF14">
    <property type="entry name" value="CARBOXYLESTERASE TYPE B DOMAIN-CONTAINING PROTEIN"/>
    <property type="match status" value="1"/>
</dbReference>
<evidence type="ECO:0000313" key="2">
    <source>
        <dbReference type="EMBL" id="RCW51267.1"/>
    </source>
</evidence>
<keyword evidence="1" id="KW-1133">Transmembrane helix</keyword>
<keyword evidence="3" id="KW-1185">Reference proteome</keyword>
<dbReference type="InterPro" id="IPR017395">
    <property type="entry name" value="Chlorophyllase-like"/>
</dbReference>
<protein>
    <submittedName>
        <fullName evidence="2">Chlorophyllase-like protein</fullName>
    </submittedName>
</protein>
<feature type="transmembrane region" description="Helical" evidence="1">
    <location>
        <begin position="163"/>
        <end position="183"/>
    </location>
</feature>
<dbReference type="Proteomes" id="UP000252415">
    <property type="component" value="Unassembled WGS sequence"/>
</dbReference>
<dbReference type="OrthoDB" id="9808543at2"/>
<dbReference type="PANTHER" id="PTHR33428">
    <property type="entry name" value="CHLOROPHYLLASE-2, CHLOROPLASTIC"/>
    <property type="match status" value="1"/>
</dbReference>
<dbReference type="SUPFAM" id="SSF53474">
    <property type="entry name" value="alpha/beta-Hydrolases"/>
    <property type="match status" value="1"/>
</dbReference>
<keyword evidence="1" id="KW-0472">Membrane</keyword>
<organism evidence="2 3">
    <name type="scientific">Paenibacillus prosopidis</name>
    <dbReference type="NCBI Taxonomy" id="630520"/>
    <lineage>
        <taxon>Bacteria</taxon>
        <taxon>Bacillati</taxon>
        <taxon>Bacillota</taxon>
        <taxon>Bacilli</taxon>
        <taxon>Bacillales</taxon>
        <taxon>Paenibacillaceae</taxon>
        <taxon>Paenibacillus</taxon>
    </lineage>
</organism>
<feature type="transmembrane region" description="Helical" evidence="1">
    <location>
        <begin position="129"/>
        <end position="151"/>
    </location>
</feature>
<dbReference type="InterPro" id="IPR029058">
    <property type="entry name" value="AB_hydrolase_fold"/>
</dbReference>
<evidence type="ECO:0000313" key="3">
    <source>
        <dbReference type="Proteomes" id="UP000252415"/>
    </source>
</evidence>
<dbReference type="AlphaFoldDB" id="A0A368WCT1"/>
<dbReference type="EMBL" id="QPJD01000002">
    <property type="protein sequence ID" value="RCW51267.1"/>
    <property type="molecule type" value="Genomic_DNA"/>
</dbReference>
<comment type="caution">
    <text evidence="2">The sequence shown here is derived from an EMBL/GenBank/DDBJ whole genome shotgun (WGS) entry which is preliminary data.</text>
</comment>
<dbReference type="Gene3D" id="3.40.50.1820">
    <property type="entry name" value="alpha/beta hydrolase"/>
    <property type="match status" value="1"/>
</dbReference>